<dbReference type="Pfam" id="PF20137">
    <property type="entry name" value="BubE"/>
    <property type="match status" value="1"/>
</dbReference>
<dbReference type="OrthoDB" id="3788717at2"/>
<dbReference type="EMBL" id="SDKK01000030">
    <property type="protein sequence ID" value="TYC52724.1"/>
    <property type="molecule type" value="Genomic_DNA"/>
</dbReference>
<organism evidence="1 2">
    <name type="scientific">Zoogloea oleivorans</name>
    <dbReference type="NCBI Taxonomy" id="1552750"/>
    <lineage>
        <taxon>Bacteria</taxon>
        <taxon>Pseudomonadati</taxon>
        <taxon>Pseudomonadota</taxon>
        <taxon>Betaproteobacteria</taxon>
        <taxon>Rhodocyclales</taxon>
        <taxon>Zoogloeaceae</taxon>
        <taxon>Zoogloea</taxon>
    </lineage>
</organism>
<sequence length="165" mass="18407">MRQTHLKPQFVEFIPDQLDDGVLYISERFRTCSHKCCCGCGDEVVLPLSPAEWQLSRDGDFVSLWPSVGNWDYPCRSHYVIRRNQVRWAASMTEHQIRRVKQRDEVALRLQINANNTTRATGAVGTSAPSISADASGAPSGISLSNTPSLSIWKWIRSLWGSGSG</sequence>
<evidence type="ECO:0000313" key="2">
    <source>
        <dbReference type="Proteomes" id="UP000389128"/>
    </source>
</evidence>
<protein>
    <submittedName>
        <fullName evidence="1">Uncharacterized protein</fullName>
    </submittedName>
</protein>
<dbReference type="AlphaFoldDB" id="A0A6C2CFG6"/>
<dbReference type="Proteomes" id="UP000389128">
    <property type="component" value="Unassembled WGS sequence"/>
</dbReference>
<dbReference type="InterPro" id="IPR045384">
    <property type="entry name" value="DUF6527"/>
</dbReference>
<proteinExistence type="predicted"/>
<reference evidence="1 2" key="1">
    <citation type="submission" date="2019-01" db="EMBL/GenBank/DDBJ databases">
        <title>Zoogloea oleivorans genome sequencing and assembly.</title>
        <authorList>
            <person name="Tancsics A."/>
            <person name="Farkas M."/>
            <person name="Kriszt B."/>
            <person name="Maroti G."/>
            <person name="Horvath B."/>
        </authorList>
    </citation>
    <scope>NUCLEOTIDE SEQUENCE [LARGE SCALE GENOMIC DNA]</scope>
    <source>
        <strain evidence="1 2">Buc</strain>
    </source>
</reference>
<accession>A0A6C2CFG6</accession>
<evidence type="ECO:0000313" key="1">
    <source>
        <dbReference type="EMBL" id="TYC52724.1"/>
    </source>
</evidence>
<comment type="caution">
    <text evidence="1">The sequence shown here is derived from an EMBL/GenBank/DDBJ whole genome shotgun (WGS) entry which is preliminary data.</text>
</comment>
<name>A0A6C2CFG6_9RHOO</name>
<keyword evidence="2" id="KW-1185">Reference proteome</keyword>
<dbReference type="RefSeq" id="WP_148581267.1">
    <property type="nucleotide sequence ID" value="NZ_SDKK01000030.1"/>
</dbReference>
<gene>
    <name evidence="1" type="ORF">ETQ85_22305</name>
</gene>